<dbReference type="Proteomes" id="UP000235786">
    <property type="component" value="Unassembled WGS sequence"/>
</dbReference>
<feature type="region of interest" description="Disordered" evidence="1">
    <location>
        <begin position="266"/>
        <end position="290"/>
    </location>
</feature>
<organism evidence="2 3">
    <name type="scientific">Hyaloscypha variabilis (strain UAMH 11265 / GT02V1 / F)</name>
    <name type="common">Meliniomyces variabilis</name>
    <dbReference type="NCBI Taxonomy" id="1149755"/>
    <lineage>
        <taxon>Eukaryota</taxon>
        <taxon>Fungi</taxon>
        <taxon>Dikarya</taxon>
        <taxon>Ascomycota</taxon>
        <taxon>Pezizomycotina</taxon>
        <taxon>Leotiomycetes</taxon>
        <taxon>Helotiales</taxon>
        <taxon>Hyaloscyphaceae</taxon>
        <taxon>Hyaloscypha</taxon>
        <taxon>Hyaloscypha variabilis</taxon>
    </lineage>
</organism>
<sequence>MAKQPKFRYFAYHDGHDPTYLRIGNLALDFEHPKDHRPYYYDASTDLFGIPPWATKDARTNCVIIHQHGRVLGFDVGASNLLDLGVSNDKNTVELISGKTGSMVELIEPHEYFENVILKSEKAQKWLQTRLTVSNDFSSRVKSAVRPTPKVWLLTGLYLMSDVSQRLFTTNSSTHKAALQAPIPDPSGISALAGVNVGGSVSSKSSEGLATGADIKQEKVWAAQWQRVRVKKVVKEKWEDALKNEIRLLETFSLTTVRGAKTVPTNEGVQLDLGGADEDLESEDEGLDEEDWAEFDEEVEELETNLQEQEE</sequence>
<dbReference type="EMBL" id="KZ613942">
    <property type="protein sequence ID" value="PMD43037.1"/>
    <property type="molecule type" value="Genomic_DNA"/>
</dbReference>
<evidence type="ECO:0000313" key="2">
    <source>
        <dbReference type="EMBL" id="PMD43037.1"/>
    </source>
</evidence>
<evidence type="ECO:0000313" key="3">
    <source>
        <dbReference type="Proteomes" id="UP000235786"/>
    </source>
</evidence>
<keyword evidence="3" id="KW-1185">Reference proteome</keyword>
<proteinExistence type="predicted"/>
<dbReference type="OrthoDB" id="4670414at2759"/>
<feature type="compositionally biased region" description="Acidic residues" evidence="1">
    <location>
        <begin position="275"/>
        <end position="290"/>
    </location>
</feature>
<evidence type="ECO:0000256" key="1">
    <source>
        <dbReference type="SAM" id="MobiDB-lite"/>
    </source>
</evidence>
<gene>
    <name evidence="2" type="ORF">L207DRAFT_563814</name>
</gene>
<protein>
    <submittedName>
        <fullName evidence="2">Uncharacterized protein</fullName>
    </submittedName>
</protein>
<dbReference type="AlphaFoldDB" id="A0A2J6RWZ7"/>
<reference evidence="2 3" key="1">
    <citation type="submission" date="2016-04" db="EMBL/GenBank/DDBJ databases">
        <title>A degradative enzymes factory behind the ericoid mycorrhizal symbiosis.</title>
        <authorList>
            <consortium name="DOE Joint Genome Institute"/>
            <person name="Martino E."/>
            <person name="Morin E."/>
            <person name="Grelet G."/>
            <person name="Kuo A."/>
            <person name="Kohler A."/>
            <person name="Daghino S."/>
            <person name="Barry K."/>
            <person name="Choi C."/>
            <person name="Cichocki N."/>
            <person name="Clum A."/>
            <person name="Copeland A."/>
            <person name="Hainaut M."/>
            <person name="Haridas S."/>
            <person name="Labutti K."/>
            <person name="Lindquist E."/>
            <person name="Lipzen A."/>
            <person name="Khouja H.-R."/>
            <person name="Murat C."/>
            <person name="Ohm R."/>
            <person name="Olson A."/>
            <person name="Spatafora J."/>
            <person name="Veneault-Fourrey C."/>
            <person name="Henrissat B."/>
            <person name="Grigoriev I."/>
            <person name="Martin F."/>
            <person name="Perotto S."/>
        </authorList>
    </citation>
    <scope>NUCLEOTIDE SEQUENCE [LARGE SCALE GENOMIC DNA]</scope>
    <source>
        <strain evidence="2 3">F</strain>
    </source>
</reference>
<accession>A0A2J6RWZ7</accession>
<dbReference type="STRING" id="1149755.A0A2J6RWZ7"/>
<name>A0A2J6RWZ7_HYAVF</name>